<dbReference type="AlphaFoldDB" id="A0A849C940"/>
<organism evidence="1 2">
    <name type="scientific">Nocardia uniformis</name>
    <dbReference type="NCBI Taxonomy" id="53432"/>
    <lineage>
        <taxon>Bacteria</taxon>
        <taxon>Bacillati</taxon>
        <taxon>Actinomycetota</taxon>
        <taxon>Actinomycetes</taxon>
        <taxon>Mycobacteriales</taxon>
        <taxon>Nocardiaceae</taxon>
        <taxon>Nocardia</taxon>
    </lineage>
</organism>
<dbReference type="Proteomes" id="UP000586827">
    <property type="component" value="Unassembled WGS sequence"/>
</dbReference>
<evidence type="ECO:0000313" key="1">
    <source>
        <dbReference type="EMBL" id="NNH72805.1"/>
    </source>
</evidence>
<comment type="caution">
    <text evidence="1">The sequence shown here is derived from an EMBL/GenBank/DDBJ whole genome shotgun (WGS) entry which is preliminary data.</text>
</comment>
<proteinExistence type="predicted"/>
<accession>A0A849C940</accession>
<dbReference type="RefSeq" id="WP_157552863.1">
    <property type="nucleotide sequence ID" value="NZ_JABELX010000008.1"/>
</dbReference>
<sequence>MKVFGPADTSFTLAMLIEKLYQPLSALVGPSSPVSDVVLLDADGKPE</sequence>
<keyword evidence="2" id="KW-1185">Reference proteome</keyword>
<reference evidence="1 2" key="1">
    <citation type="submission" date="2020-05" db="EMBL/GenBank/DDBJ databases">
        <title>MicrobeNet Type strains.</title>
        <authorList>
            <person name="Nicholson A.C."/>
        </authorList>
    </citation>
    <scope>NUCLEOTIDE SEQUENCE [LARGE SCALE GENOMIC DNA]</scope>
    <source>
        <strain evidence="1 2">JCM 3224</strain>
    </source>
</reference>
<dbReference type="EMBL" id="JABELX010000008">
    <property type="protein sequence ID" value="NNH72805.1"/>
    <property type="molecule type" value="Genomic_DNA"/>
</dbReference>
<gene>
    <name evidence="1" type="ORF">HLB23_23580</name>
</gene>
<protein>
    <submittedName>
        <fullName evidence="1">Uncharacterized protein</fullName>
    </submittedName>
</protein>
<evidence type="ECO:0000313" key="2">
    <source>
        <dbReference type="Proteomes" id="UP000586827"/>
    </source>
</evidence>
<name>A0A849C940_9NOCA</name>